<dbReference type="SUPFAM" id="SSF53335">
    <property type="entry name" value="S-adenosyl-L-methionine-dependent methyltransferases"/>
    <property type="match status" value="1"/>
</dbReference>
<proteinExistence type="predicted"/>
<feature type="domain" description="Methyltransferase type 11" evidence="1">
    <location>
        <begin position="104"/>
        <end position="223"/>
    </location>
</feature>
<dbReference type="PANTHER" id="PTHR45445:SF2">
    <property type="entry name" value="METHYLTRANSFERASE TYPE 11 DOMAIN-CONTAINING PROTEIN"/>
    <property type="match status" value="1"/>
</dbReference>
<dbReference type="GeneID" id="110988544"/>
<protein>
    <submittedName>
        <fullName evidence="3">Uncharacterized protein LOC110988544 isoform X1</fullName>
    </submittedName>
</protein>
<dbReference type="AlphaFoldDB" id="A0A8B7ZWF9"/>
<sequence length="299" mass="33911">MLSQAMERLPTIISTALLATSGVAVYSTYKLLTIDSERQAKENVYETTKLVNQYLVFHYGSPREVLRYDFGPTNSVDFARRVADECLKVYRSKINKMKVPRRALDIGCAVGRTVFELARDFEHVTGIDYSQAFIDTCCVLKDQGSLDYSVQDEGDLSTQLKAIVDPTIDRTRVHFQQGDACNLPLDIGQFGCVVAANLTCRLPNPYDFLNRLPNLVAPGGILMLTTPCTWLEQFTPKSNWLGGYMDKNQQPVTTFDTLKKILGPDFDLIEDKNMPFFIRETARKNQWSVTHATIWIRKE</sequence>
<dbReference type="CDD" id="cd02440">
    <property type="entry name" value="AdoMet_MTases"/>
    <property type="match status" value="1"/>
</dbReference>
<dbReference type="RefSeq" id="XP_022107871.1">
    <property type="nucleotide sequence ID" value="XM_022252179.1"/>
</dbReference>
<dbReference type="PANTHER" id="PTHR45445">
    <property type="match status" value="1"/>
</dbReference>
<organism evidence="2 3">
    <name type="scientific">Acanthaster planci</name>
    <name type="common">Crown-of-thorns starfish</name>
    <dbReference type="NCBI Taxonomy" id="133434"/>
    <lineage>
        <taxon>Eukaryota</taxon>
        <taxon>Metazoa</taxon>
        <taxon>Echinodermata</taxon>
        <taxon>Eleutherozoa</taxon>
        <taxon>Asterozoa</taxon>
        <taxon>Asteroidea</taxon>
        <taxon>Valvatacea</taxon>
        <taxon>Valvatida</taxon>
        <taxon>Acanthasteridae</taxon>
        <taxon>Acanthaster</taxon>
    </lineage>
</organism>
<dbReference type="KEGG" id="aplc:110988544"/>
<dbReference type="Pfam" id="PF08241">
    <property type="entry name" value="Methyltransf_11"/>
    <property type="match status" value="1"/>
</dbReference>
<gene>
    <name evidence="3" type="primary">LOC110988544</name>
</gene>
<evidence type="ECO:0000313" key="2">
    <source>
        <dbReference type="Proteomes" id="UP000694845"/>
    </source>
</evidence>
<reference evidence="3" key="1">
    <citation type="submission" date="2025-08" db="UniProtKB">
        <authorList>
            <consortium name="RefSeq"/>
        </authorList>
    </citation>
    <scope>IDENTIFICATION</scope>
</reference>
<name>A0A8B7ZWF9_ACAPL</name>
<accession>A0A8B7ZWF9</accession>
<dbReference type="InterPro" id="IPR027625">
    <property type="entry name" value="OvoA_Cterm"/>
</dbReference>
<dbReference type="Proteomes" id="UP000694845">
    <property type="component" value="Unplaced"/>
</dbReference>
<dbReference type="GO" id="GO:0008757">
    <property type="term" value="F:S-adenosylmethionine-dependent methyltransferase activity"/>
    <property type="evidence" value="ECO:0007669"/>
    <property type="project" value="InterPro"/>
</dbReference>
<dbReference type="OMA" id="SWWEDAT"/>
<evidence type="ECO:0000259" key="1">
    <source>
        <dbReference type="Pfam" id="PF08241"/>
    </source>
</evidence>
<keyword evidence="2" id="KW-1185">Reference proteome</keyword>
<dbReference type="NCBIfam" id="TIGR04345">
    <property type="entry name" value="ovoA_Cterm"/>
    <property type="match status" value="1"/>
</dbReference>
<dbReference type="InterPro" id="IPR029063">
    <property type="entry name" value="SAM-dependent_MTases_sf"/>
</dbReference>
<dbReference type="InterPro" id="IPR013216">
    <property type="entry name" value="Methyltransf_11"/>
</dbReference>
<evidence type="ECO:0000313" key="3">
    <source>
        <dbReference type="RefSeq" id="XP_022107871.1"/>
    </source>
</evidence>
<dbReference type="Gene3D" id="3.40.50.150">
    <property type="entry name" value="Vaccinia Virus protein VP39"/>
    <property type="match status" value="1"/>
</dbReference>
<dbReference type="OrthoDB" id="506498at2759"/>